<organism evidence="2 3">
    <name type="scientific">Methylotenera oryzisoli</name>
    <dbReference type="NCBI Taxonomy" id="2080758"/>
    <lineage>
        <taxon>Bacteria</taxon>
        <taxon>Pseudomonadati</taxon>
        <taxon>Pseudomonadota</taxon>
        <taxon>Betaproteobacteria</taxon>
        <taxon>Nitrosomonadales</taxon>
        <taxon>Methylophilaceae</taxon>
        <taxon>Methylotenera</taxon>
    </lineage>
</organism>
<feature type="chain" id="PRO_5021339386" evidence="1">
    <location>
        <begin position="20"/>
        <end position="179"/>
    </location>
</feature>
<sequence length="179" mass="19650">MRYMFVCLVLILAPFMASAENIVARSYTLQKHGTLELKVPESWGDSITQPPSELPPTIKLSPKNGAQFTILATPIWLAQADIKSPTPDELRATVRQAADIALLQSMEDSIEIKELKGPTNTGYYFTATDQAPQPGEFKHLNQGIIAVKDLLVSFTILTNDGQEAIVKEALSLLSSAERH</sequence>
<feature type="signal peptide" evidence="1">
    <location>
        <begin position="1"/>
        <end position="19"/>
    </location>
</feature>
<name>A0A4Y9VRW9_9PROT</name>
<gene>
    <name evidence="2" type="ORF">C3Y98_07910</name>
</gene>
<evidence type="ECO:0000313" key="3">
    <source>
        <dbReference type="Proteomes" id="UP000297706"/>
    </source>
</evidence>
<dbReference type="OrthoDB" id="8561114at2"/>
<protein>
    <submittedName>
        <fullName evidence="2">Uncharacterized protein</fullName>
    </submittedName>
</protein>
<evidence type="ECO:0000313" key="2">
    <source>
        <dbReference type="EMBL" id="TFW71185.1"/>
    </source>
</evidence>
<keyword evidence="3" id="KW-1185">Reference proteome</keyword>
<accession>A0A4Y9VRW9</accession>
<evidence type="ECO:0000256" key="1">
    <source>
        <dbReference type="SAM" id="SignalP"/>
    </source>
</evidence>
<proteinExistence type="predicted"/>
<comment type="caution">
    <text evidence="2">The sequence shown here is derived from an EMBL/GenBank/DDBJ whole genome shotgun (WGS) entry which is preliminary data.</text>
</comment>
<keyword evidence="1" id="KW-0732">Signal</keyword>
<dbReference type="Proteomes" id="UP000297706">
    <property type="component" value="Unassembled WGS sequence"/>
</dbReference>
<dbReference type="AlphaFoldDB" id="A0A4Y9VRW9"/>
<reference evidence="2 3" key="1">
    <citation type="submission" date="2018-02" db="EMBL/GenBank/DDBJ databases">
        <title>A novel lanthanide dependent methylotroph, Methylotenera sp. La3113.</title>
        <authorList>
            <person name="Lv H."/>
            <person name="Tani A."/>
        </authorList>
    </citation>
    <scope>NUCLEOTIDE SEQUENCE [LARGE SCALE GENOMIC DNA]</scope>
    <source>
        <strain evidence="2 3">La3113</strain>
    </source>
</reference>
<dbReference type="EMBL" id="PQVH01000009">
    <property type="protein sequence ID" value="TFW71185.1"/>
    <property type="molecule type" value="Genomic_DNA"/>
</dbReference>
<dbReference type="RefSeq" id="WP_135277945.1">
    <property type="nucleotide sequence ID" value="NZ_PQVH01000009.1"/>
</dbReference>